<protein>
    <submittedName>
        <fullName evidence="1">Uncharacterized protein</fullName>
    </submittedName>
</protein>
<sequence>MPTNNTPARRVKKTADQAAMDQEIVKAVVEDAIMGIAADVAAITSSDAAAGSELLIAETPEEEAIFDIARVPYLGPSRLTALAAAGITTIDDLHNAPVETIAAIKGVGLKQAAYIKNWVGEQLGAASAAETVSLVVEITDDLPPAPPVLDSLPPSAPEDLHANDSTPFDLVTSTANETAQDDMEAIDALINRLKESVPKKLREKSLKRQIDKIVAVISAVPEERDHLSTYGKKKTARTLDQIVKFLSSAVKEELPSKKKQTEFSEELKELRKRLEKALDD</sequence>
<dbReference type="KEGG" id="ccot:CCAX7_42590"/>
<dbReference type="Gene3D" id="1.10.150.20">
    <property type="entry name" value="5' to 3' exonuclease, C-terminal subdomain"/>
    <property type="match status" value="1"/>
</dbReference>
<dbReference type="GO" id="GO:0000166">
    <property type="term" value="F:nucleotide binding"/>
    <property type="evidence" value="ECO:0007669"/>
    <property type="project" value="InterPro"/>
</dbReference>
<dbReference type="SUPFAM" id="SSF47794">
    <property type="entry name" value="Rad51 N-terminal domain-like"/>
    <property type="match status" value="1"/>
</dbReference>
<dbReference type="EMBL" id="AP025739">
    <property type="protein sequence ID" value="BDI32208.1"/>
    <property type="molecule type" value="Genomic_DNA"/>
</dbReference>
<dbReference type="Pfam" id="PF14520">
    <property type="entry name" value="HHH_5"/>
    <property type="match status" value="1"/>
</dbReference>
<dbReference type="RefSeq" id="WP_165864283.1">
    <property type="nucleotide sequence ID" value="NZ_AP025739.1"/>
</dbReference>
<gene>
    <name evidence="1" type="ORF">CCAX7_42590</name>
</gene>
<name>A0A402CXP7_9BACT</name>
<dbReference type="InterPro" id="IPR010995">
    <property type="entry name" value="DNA_repair_Rad51/TF_NusA_a-hlx"/>
</dbReference>
<evidence type="ECO:0000313" key="2">
    <source>
        <dbReference type="Proteomes" id="UP000287394"/>
    </source>
</evidence>
<accession>A0A402CXP7</accession>
<reference evidence="1 2" key="1">
    <citation type="journal article" date="2019" name="Int. J. Syst. Evol. Microbiol.">
        <title>Capsulimonas corticalis gen. nov., sp. nov., an aerobic capsulated bacterium, of a novel bacterial order, Capsulimonadales ord. nov., of the class Armatimonadia of the phylum Armatimonadetes.</title>
        <authorList>
            <person name="Li J."/>
            <person name="Kudo C."/>
            <person name="Tonouchi A."/>
        </authorList>
    </citation>
    <scope>NUCLEOTIDE SEQUENCE [LARGE SCALE GENOMIC DNA]</scope>
    <source>
        <strain evidence="1 2">AX-7</strain>
    </source>
</reference>
<evidence type="ECO:0000313" key="1">
    <source>
        <dbReference type="EMBL" id="BDI32208.1"/>
    </source>
</evidence>
<keyword evidence="2" id="KW-1185">Reference proteome</keyword>
<dbReference type="Proteomes" id="UP000287394">
    <property type="component" value="Chromosome"/>
</dbReference>
<dbReference type="AlphaFoldDB" id="A0A402CXP7"/>
<organism evidence="1 2">
    <name type="scientific">Capsulimonas corticalis</name>
    <dbReference type="NCBI Taxonomy" id="2219043"/>
    <lineage>
        <taxon>Bacteria</taxon>
        <taxon>Bacillati</taxon>
        <taxon>Armatimonadota</taxon>
        <taxon>Armatimonadia</taxon>
        <taxon>Capsulimonadales</taxon>
        <taxon>Capsulimonadaceae</taxon>
        <taxon>Capsulimonas</taxon>
    </lineage>
</organism>
<proteinExistence type="predicted"/>